<sequence>MGTSASQHADFVKNEYLVRFAGEESISPNDPFWNRFLSFTLKAPQESLDDSILSESLKSIYESLLKHNLKTGNLAALLHVLISRSSEVLISTQLENTMFNWQTYNALFVVRCYLKYLVHNVKESDVIRHIETQGSGSETKVEGLILEMYVTSLMNLIINIPVIDFTYKLHIEAINSLLVLLSTQMNSTVPADQLQIYRVVMSSDKAELLTKSLLHRYMEQMKSPENLGGSLLIGLASELWSLLTLNYGPTEQENSPLANQAILLLLVLINHCTSSATKNVYRETISTFSGDMGLLLNVICQTLHREETTLFLYHLIHCNSSFKTYLLSRSDIESLVVPMLKSVYHVPDNNCHHMYMSLINLLILTEDQLFNKTLHSTMLKGITWYTERMIPEISLGGLMILVTTRTVQYNLLKMRDKYLHTNCLAALANMSAEFTQLHPYVCQRLVGLFEVLARTHARANNELSAVEEALRILLEVINSCLSNQLIHNTNLVYTLLYKREVFDPFRKHPAFQDVVQNIDMVIEYFSSKLEKEEEQSGDVNTVLARVQHAALQWPRNRLKKFPELKFKYVEEEKPEEFFVPYVWTLVAQFSGLHFDAFSLKQS</sequence>
<evidence type="ECO:0000256" key="3">
    <source>
        <dbReference type="ARBA" id="ARBA00022707"/>
    </source>
</evidence>
<dbReference type="AlphaFoldDB" id="A0A1B6CTK8"/>
<dbReference type="EMBL" id="GEDC01020587">
    <property type="protein sequence ID" value="JAS16711.1"/>
    <property type="molecule type" value="Transcribed_RNA"/>
</dbReference>
<dbReference type="PANTHER" id="PTHR12895">
    <property type="entry name" value="DYMECLIN"/>
    <property type="match status" value="1"/>
</dbReference>
<keyword evidence="3" id="KW-0519">Myristate</keyword>
<evidence type="ECO:0000256" key="1">
    <source>
        <dbReference type="ARBA" id="ARBA00010603"/>
    </source>
</evidence>
<evidence type="ECO:0000313" key="5">
    <source>
        <dbReference type="EMBL" id="JAS16711.1"/>
    </source>
</evidence>
<organism evidence="5">
    <name type="scientific">Clastoptera arizonana</name>
    <name type="common">Arizona spittle bug</name>
    <dbReference type="NCBI Taxonomy" id="38151"/>
    <lineage>
        <taxon>Eukaryota</taxon>
        <taxon>Metazoa</taxon>
        <taxon>Ecdysozoa</taxon>
        <taxon>Arthropoda</taxon>
        <taxon>Hexapoda</taxon>
        <taxon>Insecta</taxon>
        <taxon>Pterygota</taxon>
        <taxon>Neoptera</taxon>
        <taxon>Paraneoptera</taxon>
        <taxon>Hemiptera</taxon>
        <taxon>Auchenorrhyncha</taxon>
        <taxon>Cercopoidea</taxon>
        <taxon>Clastopteridae</taxon>
        <taxon>Clastoptera</taxon>
    </lineage>
</organism>
<dbReference type="Pfam" id="PF09742">
    <property type="entry name" value="Dymeclin"/>
    <property type="match status" value="1"/>
</dbReference>
<keyword evidence="4" id="KW-0449">Lipoprotein</keyword>
<evidence type="ECO:0000256" key="2">
    <source>
        <dbReference type="ARBA" id="ARBA00015736"/>
    </source>
</evidence>
<dbReference type="GO" id="GO:0007030">
    <property type="term" value="P:Golgi organization"/>
    <property type="evidence" value="ECO:0007669"/>
    <property type="project" value="TreeGrafter"/>
</dbReference>
<accession>A0A1B6CTK8</accession>
<protein>
    <recommendedName>
        <fullName evidence="2">Dymeclin</fullName>
    </recommendedName>
</protein>
<proteinExistence type="inferred from homology"/>
<reference evidence="5" key="1">
    <citation type="submission" date="2015-12" db="EMBL/GenBank/DDBJ databases">
        <title>De novo transcriptome assembly of four potential Pierce s Disease insect vectors from Arizona vineyards.</title>
        <authorList>
            <person name="Tassone E.E."/>
        </authorList>
    </citation>
    <scope>NUCLEOTIDE SEQUENCE</scope>
</reference>
<evidence type="ECO:0000256" key="4">
    <source>
        <dbReference type="ARBA" id="ARBA00023288"/>
    </source>
</evidence>
<dbReference type="InterPro" id="IPR019142">
    <property type="entry name" value="Dymeclin"/>
</dbReference>
<dbReference type="PANTHER" id="PTHR12895:SF9">
    <property type="entry name" value="DYMECLIN"/>
    <property type="match status" value="1"/>
</dbReference>
<comment type="similarity">
    <text evidence="1">Belongs to the dymeclin family.</text>
</comment>
<name>A0A1B6CTK8_9HEMI</name>
<dbReference type="GO" id="GO:0005794">
    <property type="term" value="C:Golgi apparatus"/>
    <property type="evidence" value="ECO:0007669"/>
    <property type="project" value="TreeGrafter"/>
</dbReference>
<gene>
    <name evidence="5" type="ORF">g.31110</name>
</gene>